<dbReference type="PROSITE" id="PS50082">
    <property type="entry name" value="WD_REPEATS_2"/>
    <property type="match status" value="6"/>
</dbReference>
<dbReference type="EMBL" id="CP098611">
    <property type="protein sequence ID" value="USR90101.1"/>
    <property type="molecule type" value="Genomic_DNA"/>
</dbReference>
<dbReference type="InterPro" id="IPR009003">
    <property type="entry name" value="Peptidase_S1_PA"/>
</dbReference>
<keyword evidence="2" id="KW-0677">Repeat</keyword>
<feature type="repeat" description="WD" evidence="3">
    <location>
        <begin position="510"/>
        <end position="551"/>
    </location>
</feature>
<evidence type="ECO:0000256" key="2">
    <source>
        <dbReference type="ARBA" id="ARBA00022737"/>
    </source>
</evidence>
<name>A0ABY5AP18_9CYAN</name>
<keyword evidence="8" id="KW-1185">Reference proteome</keyword>
<dbReference type="PANTHER" id="PTHR44129">
    <property type="entry name" value="WD REPEAT-CONTAINING PROTEIN POP1"/>
    <property type="match status" value="1"/>
</dbReference>
<dbReference type="PROSITE" id="PS50294">
    <property type="entry name" value="WD_REPEATS_REGION"/>
    <property type="match status" value="5"/>
</dbReference>
<feature type="repeat" description="TPR" evidence="4">
    <location>
        <begin position="291"/>
        <end position="324"/>
    </location>
</feature>
<proteinExistence type="predicted"/>
<dbReference type="SUPFAM" id="SSF50494">
    <property type="entry name" value="Trypsin-like serine proteases"/>
    <property type="match status" value="1"/>
</dbReference>
<dbReference type="SUPFAM" id="SSF50978">
    <property type="entry name" value="WD40 repeat-like"/>
    <property type="match status" value="1"/>
</dbReference>
<dbReference type="InterPro" id="IPR036322">
    <property type="entry name" value="WD40_repeat_dom_sf"/>
</dbReference>
<dbReference type="InterPro" id="IPR015943">
    <property type="entry name" value="WD40/YVTN_repeat-like_dom_sf"/>
</dbReference>
<keyword evidence="1 3" id="KW-0853">WD repeat</keyword>
<sequence length="761" mass="81919">MFSNQWIPGVLGASALVCVMPSVAQANAVRVAETAERVTVRIEVNGQAEGSGVIINRQGNTYYVLTAQHVLGAGNRFEIVTPDGEKHPFNLTDAVRLGDLDMAMLSFNSSRRYQTADIETTSVRLGTTVYVAGWRPTERGARFDFTVGQISSIDPQAQGYELGYSNITSQGMSGGPILDDNGRLIGMHGAGEGQTFRLDGQEYRLKEGINWGIPIREFIQGSASRIAERGREKLRQRDYVGAIADFNQGLFFNPNSVEALTGRAYAHFAQGNLRDAISDASSAISNDSSFSVAYLVRGASYALQGNHSRAIEDYTRAIELRSDFAEAHGLRAVSRAELREYRDANLDAARGIELAPDNPFAHFRRSEVRYLVGELDAAAADQRQGESLMASFSPSGYQVALLEGNPRTERMPASLPEPNLGSEPSPRDRDNRPATPPASDRQAAAPTPATGPSRSISHLPEANFPLEQTLEAGESIHSLAVSPNGAWIAGGGEDGTVYVWDREGNLVTRFTEHSQRVNDLDFSADSSFLASASSDGTARLWNVGSRNLIRTLRQDGNSQSALAVAFSRTGQSIMVGRRNGSIELWDSRTGEMRTSLGGHLRGTTSLAIHPNGRWLASSGSDRTVKIWDLSSGEALQTLTGHSQTIFSIAFDETGDRLASCDFDAVTKIWDVQTGAEIHENRGGWAAHGLAFGSNNLVAVALQTNSAGDGAIALWDAETGNSRGVVLSGVPALRTVRSVRFNADGSLVSAGEDGLVRIWNVP</sequence>
<dbReference type="Gene3D" id="1.25.40.10">
    <property type="entry name" value="Tetratricopeptide repeat domain"/>
    <property type="match status" value="1"/>
</dbReference>
<dbReference type="InterPro" id="IPR019734">
    <property type="entry name" value="TPR_rpt"/>
</dbReference>
<dbReference type="Pfam" id="PF00400">
    <property type="entry name" value="WD40"/>
    <property type="match status" value="6"/>
</dbReference>
<evidence type="ECO:0000256" key="3">
    <source>
        <dbReference type="PROSITE-ProRule" id="PRU00221"/>
    </source>
</evidence>
<keyword evidence="4" id="KW-0802">TPR repeat</keyword>
<dbReference type="SMART" id="SM00028">
    <property type="entry name" value="TPR"/>
    <property type="match status" value="4"/>
</dbReference>
<dbReference type="Pfam" id="PF13365">
    <property type="entry name" value="Trypsin_2"/>
    <property type="match status" value="1"/>
</dbReference>
<dbReference type="InterPro" id="IPR019775">
    <property type="entry name" value="WD40_repeat_CS"/>
</dbReference>
<evidence type="ECO:0000313" key="7">
    <source>
        <dbReference type="EMBL" id="USR90101.1"/>
    </source>
</evidence>
<feature type="signal peptide" evidence="6">
    <location>
        <begin position="1"/>
        <end position="26"/>
    </location>
</feature>
<dbReference type="PROSITE" id="PS50005">
    <property type="entry name" value="TPR"/>
    <property type="match status" value="1"/>
</dbReference>
<dbReference type="InterPro" id="IPR011990">
    <property type="entry name" value="TPR-like_helical_dom_sf"/>
</dbReference>
<keyword evidence="6" id="KW-0732">Signal</keyword>
<evidence type="ECO:0000313" key="8">
    <source>
        <dbReference type="Proteomes" id="UP001056708"/>
    </source>
</evidence>
<accession>A0ABY5AP18</accession>
<evidence type="ECO:0000256" key="4">
    <source>
        <dbReference type="PROSITE-ProRule" id="PRU00339"/>
    </source>
</evidence>
<dbReference type="Gene3D" id="2.130.10.10">
    <property type="entry name" value="YVTN repeat-like/Quinoprotein amine dehydrogenase"/>
    <property type="match status" value="3"/>
</dbReference>
<dbReference type="InterPro" id="IPR001680">
    <property type="entry name" value="WD40_rpt"/>
</dbReference>
<organism evidence="7 8">
    <name type="scientific">Phormidium yuhuli AB48</name>
    <dbReference type="NCBI Taxonomy" id="2940671"/>
    <lineage>
        <taxon>Bacteria</taxon>
        <taxon>Bacillati</taxon>
        <taxon>Cyanobacteriota</taxon>
        <taxon>Cyanophyceae</taxon>
        <taxon>Oscillatoriophycideae</taxon>
        <taxon>Oscillatoriales</taxon>
        <taxon>Oscillatoriaceae</taxon>
        <taxon>Phormidium</taxon>
        <taxon>Phormidium yuhuli</taxon>
    </lineage>
</organism>
<dbReference type="CDD" id="cd00200">
    <property type="entry name" value="WD40"/>
    <property type="match status" value="1"/>
</dbReference>
<dbReference type="InterPro" id="IPR043504">
    <property type="entry name" value="Peptidase_S1_PA_chymotrypsin"/>
</dbReference>
<feature type="repeat" description="WD" evidence="3">
    <location>
        <begin position="554"/>
        <end position="595"/>
    </location>
</feature>
<feature type="repeat" description="WD" evidence="3">
    <location>
        <begin position="476"/>
        <end position="501"/>
    </location>
</feature>
<protein>
    <submittedName>
        <fullName evidence="7">Trypsin-like peptidase domain-containing protein</fullName>
    </submittedName>
</protein>
<feature type="region of interest" description="Disordered" evidence="5">
    <location>
        <begin position="408"/>
        <end position="459"/>
    </location>
</feature>
<feature type="repeat" description="WD" evidence="3">
    <location>
        <begin position="638"/>
        <end position="679"/>
    </location>
</feature>
<dbReference type="Pfam" id="PF00515">
    <property type="entry name" value="TPR_1"/>
    <property type="match status" value="1"/>
</dbReference>
<dbReference type="PRINTS" id="PR00320">
    <property type="entry name" value="GPROTEINBRPT"/>
</dbReference>
<dbReference type="Pfam" id="PF13432">
    <property type="entry name" value="TPR_16"/>
    <property type="match status" value="1"/>
</dbReference>
<evidence type="ECO:0000256" key="1">
    <source>
        <dbReference type="ARBA" id="ARBA00022574"/>
    </source>
</evidence>
<dbReference type="InterPro" id="IPR050349">
    <property type="entry name" value="WD_LIS1/nudF_dynein_reg"/>
</dbReference>
<dbReference type="SUPFAM" id="SSF48452">
    <property type="entry name" value="TPR-like"/>
    <property type="match status" value="1"/>
</dbReference>
<feature type="repeat" description="WD" evidence="3">
    <location>
        <begin position="735"/>
        <end position="761"/>
    </location>
</feature>
<feature type="repeat" description="WD" evidence="3">
    <location>
        <begin position="596"/>
        <end position="637"/>
    </location>
</feature>
<dbReference type="InterPro" id="IPR020472">
    <property type="entry name" value="WD40_PAC1"/>
</dbReference>
<dbReference type="RefSeq" id="WP_252661821.1">
    <property type="nucleotide sequence ID" value="NZ_CP098611.1"/>
</dbReference>
<dbReference type="PROSITE" id="PS00678">
    <property type="entry name" value="WD_REPEATS_1"/>
    <property type="match status" value="4"/>
</dbReference>
<reference evidence="7" key="1">
    <citation type="submission" date="2022-06" db="EMBL/GenBank/DDBJ databases">
        <title>Genome sequence of Phormidium yuhuli AB48 isolated from an industrial photobioreactor environment.</title>
        <authorList>
            <person name="Qiu Y."/>
            <person name="Noonan A.J.C."/>
            <person name="Dofher K."/>
            <person name="Koch M."/>
            <person name="Kieft B."/>
            <person name="Lin X."/>
            <person name="Ziels R.M."/>
            <person name="Hallam S.J."/>
        </authorList>
    </citation>
    <scope>NUCLEOTIDE SEQUENCE</scope>
    <source>
        <strain evidence="7">AB48</strain>
    </source>
</reference>
<evidence type="ECO:0000256" key="6">
    <source>
        <dbReference type="SAM" id="SignalP"/>
    </source>
</evidence>
<dbReference type="Proteomes" id="UP001056708">
    <property type="component" value="Chromosome"/>
</dbReference>
<gene>
    <name evidence="7" type="ORF">NEA10_14770</name>
</gene>
<feature type="chain" id="PRO_5046014777" evidence="6">
    <location>
        <begin position="27"/>
        <end position="761"/>
    </location>
</feature>
<dbReference type="SMART" id="SM00320">
    <property type="entry name" value="WD40"/>
    <property type="match status" value="6"/>
</dbReference>
<dbReference type="Gene3D" id="2.40.10.10">
    <property type="entry name" value="Trypsin-like serine proteases"/>
    <property type="match status" value="2"/>
</dbReference>
<evidence type="ECO:0000256" key="5">
    <source>
        <dbReference type="SAM" id="MobiDB-lite"/>
    </source>
</evidence>